<dbReference type="KEGG" id="mis:MICPUN_59393"/>
<dbReference type="OMA" id="RELYAGW"/>
<dbReference type="PANTHER" id="PTHR47158:SF1">
    <property type="entry name" value="OS08G0239000 PROTEIN"/>
    <property type="match status" value="1"/>
</dbReference>
<protein>
    <recommendedName>
        <fullName evidence="1">Complex 1 LYR protein domain-containing protein</fullName>
    </recommendedName>
</protein>
<sequence length="86" mass="9786">MAAAELSAVYRAMQKSAARFSNYNVREYFKRRVREEFEKNANLVGEEAAAALAKAKKDLAVIDRQVQVYSLYGSELRSVLEITRKP</sequence>
<dbReference type="Pfam" id="PF05347">
    <property type="entry name" value="Complex1_LYR"/>
    <property type="match status" value="1"/>
</dbReference>
<dbReference type="AlphaFoldDB" id="C1E8J2"/>
<dbReference type="InParanoid" id="C1E8J2"/>
<dbReference type="OrthoDB" id="275715at2759"/>
<organism evidence="2 3">
    <name type="scientific">Micromonas commoda (strain RCC299 / NOUM17 / CCMP2709)</name>
    <name type="common">Picoplanktonic green alga</name>
    <dbReference type="NCBI Taxonomy" id="296587"/>
    <lineage>
        <taxon>Eukaryota</taxon>
        <taxon>Viridiplantae</taxon>
        <taxon>Chlorophyta</taxon>
        <taxon>Mamiellophyceae</taxon>
        <taxon>Mamiellales</taxon>
        <taxon>Mamiellaceae</taxon>
        <taxon>Micromonas</taxon>
    </lineage>
</organism>
<evidence type="ECO:0000313" key="3">
    <source>
        <dbReference type="Proteomes" id="UP000002009"/>
    </source>
</evidence>
<dbReference type="InterPro" id="IPR008011">
    <property type="entry name" value="Complex1_LYR_dom"/>
</dbReference>
<dbReference type="EMBL" id="CP001327">
    <property type="protein sequence ID" value="ACO64161.1"/>
    <property type="molecule type" value="Genomic_DNA"/>
</dbReference>
<name>C1E8J2_MICCC</name>
<accession>C1E8J2</accession>
<gene>
    <name evidence="2" type="ORF">MICPUN_59393</name>
</gene>
<dbReference type="eggNOG" id="ENOG502SFXS">
    <property type="taxonomic scope" value="Eukaryota"/>
</dbReference>
<dbReference type="RefSeq" id="XP_002502903.1">
    <property type="nucleotide sequence ID" value="XM_002502857.1"/>
</dbReference>
<dbReference type="Proteomes" id="UP000002009">
    <property type="component" value="Chromosome 6"/>
</dbReference>
<feature type="domain" description="Complex 1 LYR protein" evidence="1">
    <location>
        <begin position="8"/>
        <end position="60"/>
    </location>
</feature>
<dbReference type="PANTHER" id="PTHR47158">
    <property type="entry name" value="OS08G0239000 PROTEIN"/>
    <property type="match status" value="1"/>
</dbReference>
<dbReference type="FunCoup" id="C1E8J2">
    <property type="interactions" value="1421"/>
</dbReference>
<evidence type="ECO:0000313" key="2">
    <source>
        <dbReference type="EMBL" id="ACO64161.1"/>
    </source>
</evidence>
<proteinExistence type="predicted"/>
<dbReference type="GeneID" id="8244191"/>
<dbReference type="STRING" id="296587.C1E8J2"/>
<keyword evidence="3" id="KW-1185">Reference proteome</keyword>
<evidence type="ECO:0000259" key="1">
    <source>
        <dbReference type="Pfam" id="PF05347"/>
    </source>
</evidence>
<reference evidence="2 3" key="1">
    <citation type="journal article" date="2009" name="Science">
        <title>Green evolution and dynamic adaptations revealed by genomes of the marine picoeukaryotes Micromonas.</title>
        <authorList>
            <person name="Worden A.Z."/>
            <person name="Lee J.H."/>
            <person name="Mock T."/>
            <person name="Rouze P."/>
            <person name="Simmons M.P."/>
            <person name="Aerts A.L."/>
            <person name="Allen A.E."/>
            <person name="Cuvelier M.L."/>
            <person name="Derelle E."/>
            <person name="Everett M.V."/>
            <person name="Foulon E."/>
            <person name="Grimwood J."/>
            <person name="Gundlach H."/>
            <person name="Henrissat B."/>
            <person name="Napoli C."/>
            <person name="McDonald S.M."/>
            <person name="Parker M.S."/>
            <person name="Rombauts S."/>
            <person name="Salamov A."/>
            <person name="Von Dassow P."/>
            <person name="Badger J.H."/>
            <person name="Coutinho P.M."/>
            <person name="Demir E."/>
            <person name="Dubchak I."/>
            <person name="Gentemann C."/>
            <person name="Eikrem W."/>
            <person name="Gready J.E."/>
            <person name="John U."/>
            <person name="Lanier W."/>
            <person name="Lindquist E.A."/>
            <person name="Lucas S."/>
            <person name="Mayer K.F."/>
            <person name="Moreau H."/>
            <person name="Not F."/>
            <person name="Otillar R."/>
            <person name="Panaud O."/>
            <person name="Pangilinan J."/>
            <person name="Paulsen I."/>
            <person name="Piegu B."/>
            <person name="Poliakov A."/>
            <person name="Robbens S."/>
            <person name="Schmutz J."/>
            <person name="Toulza E."/>
            <person name="Wyss T."/>
            <person name="Zelensky A."/>
            <person name="Zhou K."/>
            <person name="Armbrust E.V."/>
            <person name="Bhattacharya D."/>
            <person name="Goodenough U.W."/>
            <person name="Van de Peer Y."/>
            <person name="Grigoriev I.V."/>
        </authorList>
    </citation>
    <scope>NUCLEOTIDE SEQUENCE [LARGE SCALE GENOMIC DNA]</scope>
    <source>
        <strain evidence="3">RCC299 / NOUM17</strain>
    </source>
</reference>